<dbReference type="NCBIfam" id="TIGR00229">
    <property type="entry name" value="sensory_box"/>
    <property type="match status" value="1"/>
</dbReference>
<dbReference type="InterPro" id="IPR036890">
    <property type="entry name" value="HATPase_C_sf"/>
</dbReference>
<protein>
    <recommendedName>
        <fullName evidence="2">histidine kinase</fullName>
        <ecNumber evidence="2">2.7.13.3</ecNumber>
    </recommendedName>
</protein>
<evidence type="ECO:0000256" key="4">
    <source>
        <dbReference type="ARBA" id="ARBA00022679"/>
    </source>
</evidence>
<sequence length="350" mass="38251">MSDPNISALIEILPHAALVIGHDERIVAINPEARRIFGAHALARSYVTILRQPDFGVAVEGALRGEQPDRVRLRLIARDGGHSVQLASVVALAPELSGGKGGVLVSFEDITALETAVEMRRDFVANVSHELRTPLTALMGFIETLRTAARDDPAARDRFLSIMEREAARMNRLVGDLLSLSRVEGEERMRPTGMVDISAVLRSVMQTLEHSAQSASVTLIREGEGGEMKVPGDCDQLTQVFTNLIENAIKYGGQGGEVRVAVSRLASEPVLRGRALRIEVTDRGEGIDPLQLPRLTERFYRVDTHRSREKGGTGLGLAIVKHIVARHRGRMRIESTPGEGSKFTIILPET</sequence>
<evidence type="ECO:0000256" key="2">
    <source>
        <dbReference type="ARBA" id="ARBA00012438"/>
    </source>
</evidence>
<gene>
    <name evidence="9" type="ORF">AB4874_11560</name>
</gene>
<dbReference type="InterPro" id="IPR004358">
    <property type="entry name" value="Sig_transdc_His_kin-like_C"/>
</dbReference>
<dbReference type="SUPFAM" id="SSF55785">
    <property type="entry name" value="PYP-like sensor domain (PAS domain)"/>
    <property type="match status" value="1"/>
</dbReference>
<dbReference type="Gene3D" id="3.30.450.20">
    <property type="entry name" value="PAS domain"/>
    <property type="match status" value="1"/>
</dbReference>
<dbReference type="CDD" id="cd00130">
    <property type="entry name" value="PAS"/>
    <property type="match status" value="1"/>
</dbReference>
<dbReference type="RefSeq" id="WP_368392102.1">
    <property type="nucleotide sequence ID" value="NZ_JBFRYC010000006.1"/>
</dbReference>
<evidence type="ECO:0000256" key="3">
    <source>
        <dbReference type="ARBA" id="ARBA00022553"/>
    </source>
</evidence>
<dbReference type="InterPro" id="IPR035965">
    <property type="entry name" value="PAS-like_dom_sf"/>
</dbReference>
<dbReference type="SMART" id="SM00388">
    <property type="entry name" value="HisKA"/>
    <property type="match status" value="1"/>
</dbReference>
<evidence type="ECO:0000313" key="9">
    <source>
        <dbReference type="EMBL" id="MEX1662276.1"/>
    </source>
</evidence>
<dbReference type="SMART" id="SM00387">
    <property type="entry name" value="HATPase_c"/>
    <property type="match status" value="1"/>
</dbReference>
<dbReference type="InterPro" id="IPR005467">
    <property type="entry name" value="His_kinase_dom"/>
</dbReference>
<comment type="caution">
    <text evidence="9">The sequence shown here is derived from an EMBL/GenBank/DDBJ whole genome shotgun (WGS) entry which is preliminary data.</text>
</comment>
<reference evidence="9 10" key="1">
    <citation type="journal article" date="2011" name="Int. J. Syst. Evol. Microbiol.">
        <title>Zhongshania antarctica gen. nov., sp. nov. and Zhongshania guokunii sp. nov., gammaproteobacteria respectively isolated from coastal attached (fast) ice and surface seawater of the Antarctic.</title>
        <authorList>
            <person name="Li H.J."/>
            <person name="Zhang X.Y."/>
            <person name="Chen C.X."/>
            <person name="Zhang Y.J."/>
            <person name="Gao Z.M."/>
            <person name="Yu Y."/>
            <person name="Chen X.L."/>
            <person name="Chen B."/>
            <person name="Zhang Y.Z."/>
        </authorList>
    </citation>
    <scope>NUCLEOTIDE SEQUENCE [LARGE SCALE GENOMIC DNA]</scope>
    <source>
        <strain evidence="9 10">15-R06ZXC-3</strain>
    </source>
</reference>
<evidence type="ECO:0000259" key="8">
    <source>
        <dbReference type="PROSITE" id="PS50109"/>
    </source>
</evidence>
<evidence type="ECO:0000313" key="10">
    <source>
        <dbReference type="Proteomes" id="UP001557465"/>
    </source>
</evidence>
<keyword evidence="10" id="KW-1185">Reference proteome</keyword>
<dbReference type="SUPFAM" id="SSF47384">
    <property type="entry name" value="Homodimeric domain of signal transducing histidine kinase"/>
    <property type="match status" value="1"/>
</dbReference>
<accession>A0ABV3TL29</accession>
<evidence type="ECO:0000256" key="1">
    <source>
        <dbReference type="ARBA" id="ARBA00000085"/>
    </source>
</evidence>
<dbReference type="Pfam" id="PF02518">
    <property type="entry name" value="HATPase_c"/>
    <property type="match status" value="1"/>
</dbReference>
<evidence type="ECO:0000256" key="5">
    <source>
        <dbReference type="ARBA" id="ARBA00022777"/>
    </source>
</evidence>
<dbReference type="EMBL" id="JBFRYC010000006">
    <property type="protein sequence ID" value="MEX1662276.1"/>
    <property type="molecule type" value="Genomic_DNA"/>
</dbReference>
<dbReference type="Proteomes" id="UP001557465">
    <property type="component" value="Unassembled WGS sequence"/>
</dbReference>
<name>A0ABV3TL29_9RHOB</name>
<keyword evidence="7" id="KW-0472">Membrane</keyword>
<dbReference type="GO" id="GO:0016301">
    <property type="term" value="F:kinase activity"/>
    <property type="evidence" value="ECO:0007669"/>
    <property type="project" value="UniProtKB-KW"/>
</dbReference>
<dbReference type="Pfam" id="PF00512">
    <property type="entry name" value="HisKA"/>
    <property type="match status" value="1"/>
</dbReference>
<dbReference type="PROSITE" id="PS50109">
    <property type="entry name" value="HIS_KIN"/>
    <property type="match status" value="1"/>
</dbReference>
<dbReference type="EC" id="2.7.13.3" evidence="2"/>
<dbReference type="InterPro" id="IPR036097">
    <property type="entry name" value="HisK_dim/P_sf"/>
</dbReference>
<dbReference type="PRINTS" id="PR00344">
    <property type="entry name" value="BCTRLSENSOR"/>
</dbReference>
<keyword evidence="3" id="KW-0597">Phosphoprotein</keyword>
<dbReference type="InterPro" id="IPR050351">
    <property type="entry name" value="BphY/WalK/GraS-like"/>
</dbReference>
<feature type="domain" description="Histidine kinase" evidence="8">
    <location>
        <begin position="126"/>
        <end position="350"/>
    </location>
</feature>
<dbReference type="Gene3D" id="3.30.565.10">
    <property type="entry name" value="Histidine kinase-like ATPase, C-terminal domain"/>
    <property type="match status" value="1"/>
</dbReference>
<dbReference type="CDD" id="cd00082">
    <property type="entry name" value="HisKA"/>
    <property type="match status" value="1"/>
</dbReference>
<keyword evidence="6" id="KW-0902">Two-component regulatory system</keyword>
<organism evidence="9 10">
    <name type="scientific">Thioclava arctica</name>
    <dbReference type="NCBI Taxonomy" id="3238301"/>
    <lineage>
        <taxon>Bacteria</taxon>
        <taxon>Pseudomonadati</taxon>
        <taxon>Pseudomonadota</taxon>
        <taxon>Alphaproteobacteria</taxon>
        <taxon>Rhodobacterales</taxon>
        <taxon>Paracoccaceae</taxon>
        <taxon>Thioclava</taxon>
    </lineage>
</organism>
<keyword evidence="5 9" id="KW-0418">Kinase</keyword>
<comment type="catalytic activity">
    <reaction evidence="1">
        <text>ATP + protein L-histidine = ADP + protein N-phospho-L-histidine.</text>
        <dbReference type="EC" id="2.7.13.3"/>
    </reaction>
</comment>
<dbReference type="PANTHER" id="PTHR45453:SF1">
    <property type="entry name" value="PHOSPHATE REGULON SENSOR PROTEIN PHOR"/>
    <property type="match status" value="1"/>
</dbReference>
<keyword evidence="4" id="KW-0808">Transferase</keyword>
<dbReference type="InterPro" id="IPR003661">
    <property type="entry name" value="HisK_dim/P_dom"/>
</dbReference>
<dbReference type="SUPFAM" id="SSF55874">
    <property type="entry name" value="ATPase domain of HSP90 chaperone/DNA topoisomerase II/histidine kinase"/>
    <property type="match status" value="1"/>
</dbReference>
<dbReference type="Gene3D" id="1.10.287.130">
    <property type="match status" value="1"/>
</dbReference>
<dbReference type="InterPro" id="IPR003594">
    <property type="entry name" value="HATPase_dom"/>
</dbReference>
<evidence type="ECO:0000256" key="6">
    <source>
        <dbReference type="ARBA" id="ARBA00023012"/>
    </source>
</evidence>
<dbReference type="PANTHER" id="PTHR45453">
    <property type="entry name" value="PHOSPHATE REGULON SENSOR PROTEIN PHOR"/>
    <property type="match status" value="1"/>
</dbReference>
<dbReference type="InterPro" id="IPR000014">
    <property type="entry name" value="PAS"/>
</dbReference>
<evidence type="ECO:0000256" key="7">
    <source>
        <dbReference type="ARBA" id="ARBA00023136"/>
    </source>
</evidence>
<proteinExistence type="predicted"/>